<protein>
    <submittedName>
        <fullName evidence="1">Uncharacterized protein</fullName>
    </submittedName>
</protein>
<accession>A0A8J1TS19</accession>
<dbReference type="EMBL" id="CAIIXF020000007">
    <property type="protein sequence ID" value="CAH1790104.1"/>
    <property type="molecule type" value="Genomic_DNA"/>
</dbReference>
<organism evidence="1 2">
    <name type="scientific">Owenia fusiformis</name>
    <name type="common">Polychaete worm</name>
    <dbReference type="NCBI Taxonomy" id="6347"/>
    <lineage>
        <taxon>Eukaryota</taxon>
        <taxon>Metazoa</taxon>
        <taxon>Spiralia</taxon>
        <taxon>Lophotrochozoa</taxon>
        <taxon>Annelida</taxon>
        <taxon>Polychaeta</taxon>
        <taxon>Sedentaria</taxon>
        <taxon>Canalipalpata</taxon>
        <taxon>Sabellida</taxon>
        <taxon>Oweniida</taxon>
        <taxon>Oweniidae</taxon>
        <taxon>Owenia</taxon>
    </lineage>
</organism>
<dbReference type="Proteomes" id="UP000749559">
    <property type="component" value="Unassembled WGS sequence"/>
</dbReference>
<dbReference type="SUPFAM" id="SSF50494">
    <property type="entry name" value="Trypsin-like serine proteases"/>
    <property type="match status" value="1"/>
</dbReference>
<dbReference type="InterPro" id="IPR009003">
    <property type="entry name" value="Peptidase_S1_PA"/>
</dbReference>
<keyword evidence="2" id="KW-1185">Reference proteome</keyword>
<dbReference type="AlphaFoldDB" id="A0A8J1TS19"/>
<feature type="non-terminal residue" evidence="1">
    <location>
        <position position="280"/>
    </location>
</feature>
<gene>
    <name evidence="1" type="ORF">OFUS_LOCUS15360</name>
</gene>
<dbReference type="Gene3D" id="2.40.10.10">
    <property type="entry name" value="Trypsin-like serine proteases"/>
    <property type="match status" value="1"/>
</dbReference>
<name>A0A8J1TS19_OWEFU</name>
<proteinExistence type="predicted"/>
<reference evidence="1" key="1">
    <citation type="submission" date="2022-03" db="EMBL/GenBank/DDBJ databases">
        <authorList>
            <person name="Martin C."/>
        </authorList>
    </citation>
    <scope>NUCLEOTIDE SEQUENCE</scope>
</reference>
<sequence>DWTPCDNTICNIAHRKRLCFGKNGHTLEPSLCSVLGGTHIEHKECCKDVNLVRSNKGRIIKVMMELRPENDIRPFIRSESMKGQRPLCEGYSGSALMCDLKKSEMAYIPPQPAVVLGVNSLIELSGCTKEHKNHTHTPLAYHMEWIANTVMDWIHWGEWSKCQSRERYRLRSGFFPEYGYLSGDGPIYQSYTGDVLESETEDCDDVTTTSTTTKPTTMDNVCYIMTNWAFKNTDPQLFYWQVEPCSDKVYMICQIEEDRNGRCPRPFTTYHVGKMCYYVQ</sequence>
<comment type="caution">
    <text evidence="1">The sequence shown here is derived from an EMBL/GenBank/DDBJ whole genome shotgun (WGS) entry which is preliminary data.</text>
</comment>
<evidence type="ECO:0000313" key="2">
    <source>
        <dbReference type="Proteomes" id="UP000749559"/>
    </source>
</evidence>
<evidence type="ECO:0000313" key="1">
    <source>
        <dbReference type="EMBL" id="CAH1790104.1"/>
    </source>
</evidence>
<feature type="non-terminal residue" evidence="1">
    <location>
        <position position="1"/>
    </location>
</feature>
<dbReference type="InterPro" id="IPR043504">
    <property type="entry name" value="Peptidase_S1_PA_chymotrypsin"/>
</dbReference>